<dbReference type="Gene3D" id="3.40.190.10">
    <property type="entry name" value="Periplasmic binding protein-like II"/>
    <property type="match status" value="2"/>
</dbReference>
<evidence type="ECO:0000256" key="1">
    <source>
        <dbReference type="SAM" id="MobiDB-lite"/>
    </source>
</evidence>
<dbReference type="SUPFAM" id="SSF53850">
    <property type="entry name" value="Periplasmic binding protein-like II"/>
    <property type="match status" value="1"/>
</dbReference>
<evidence type="ECO:0000313" key="3">
    <source>
        <dbReference type="Proteomes" id="UP000830729"/>
    </source>
</evidence>
<dbReference type="RefSeq" id="WP_248651170.1">
    <property type="nucleotide sequence ID" value="NZ_CP096659.1"/>
</dbReference>
<dbReference type="PROSITE" id="PS51257">
    <property type="entry name" value="PROKAR_LIPOPROTEIN"/>
    <property type="match status" value="1"/>
</dbReference>
<protein>
    <submittedName>
        <fullName evidence="2">Extracellular solute-binding protein</fullName>
    </submittedName>
</protein>
<name>A0A8U0HW36_9EURY</name>
<feature type="region of interest" description="Disordered" evidence="1">
    <location>
        <begin position="27"/>
        <end position="48"/>
    </location>
</feature>
<dbReference type="InterPro" id="IPR006311">
    <property type="entry name" value="TAT_signal"/>
</dbReference>
<dbReference type="KEGG" id="halx:M0R89_03430"/>
<sequence>MEDNRSRTRRRFITAAGATGVAALAGCSGNNDSNATTTDGSGGTTVGTTMSGGEMADKIVFYNSGGLSSDPGTKKNIQRFQDETGIKVEVNEVPWSNLKTSLTTNWRNQSSQIDAFNGPTWWLADFVNAGWIEPLGLPDAHMNKFPESLRSLVTFDGKTYMAPQLGKWGTYLYDKKVLSQAGYDAPPDTWDDVLKMGSDLGSGNRSAFGFTWANKDVFMFKQFLYQAGSQLFDDSNKPTFVETGKKVFNDFLLPLREQGLIPDGTSSMGEGGVGDTFIAGNLATVESWTPLGSRVLGSEGWDESRLGSAKPPKGPSSRATFQDANGVAVSAFSKRKKAAKKFAKFMSTTESSKTDMLVEGNPSVVPEVYESSEVKEKYPADLVEDMKFNLENAKSETYLAQPQVDNFLSNQITPALLGDKDPEKALKTARDNIVGLYQDIGVL</sequence>
<dbReference type="GeneID" id="72184219"/>
<dbReference type="Pfam" id="PF01547">
    <property type="entry name" value="SBP_bac_1"/>
    <property type="match status" value="1"/>
</dbReference>
<dbReference type="Proteomes" id="UP000830729">
    <property type="component" value="Chromosome"/>
</dbReference>
<dbReference type="AlphaFoldDB" id="A0A8U0HW36"/>
<dbReference type="PANTHER" id="PTHR43649">
    <property type="entry name" value="ARABINOSE-BINDING PROTEIN-RELATED"/>
    <property type="match status" value="1"/>
</dbReference>
<evidence type="ECO:0000313" key="2">
    <source>
        <dbReference type="EMBL" id="UPV75127.1"/>
    </source>
</evidence>
<organism evidence="2 3">
    <name type="scientific">Halorussus limi</name>
    <dbReference type="NCBI Taxonomy" id="2938695"/>
    <lineage>
        <taxon>Archaea</taxon>
        <taxon>Methanobacteriati</taxon>
        <taxon>Methanobacteriota</taxon>
        <taxon>Stenosarchaea group</taxon>
        <taxon>Halobacteria</taxon>
        <taxon>Halobacteriales</taxon>
        <taxon>Haladaptataceae</taxon>
        <taxon>Halorussus</taxon>
    </lineage>
</organism>
<dbReference type="PROSITE" id="PS51318">
    <property type="entry name" value="TAT"/>
    <property type="match status" value="1"/>
</dbReference>
<reference evidence="2 3" key="1">
    <citation type="submission" date="2022-04" db="EMBL/GenBank/DDBJ databases">
        <title>Diverse halophilic archaea isolated from saline environments.</title>
        <authorList>
            <person name="Cui H.-L."/>
        </authorList>
    </citation>
    <scope>NUCLEOTIDE SEQUENCE [LARGE SCALE GENOMIC DNA]</scope>
    <source>
        <strain evidence="2 3">XZYJT49</strain>
    </source>
</reference>
<feature type="region of interest" description="Disordered" evidence="1">
    <location>
        <begin position="301"/>
        <end position="320"/>
    </location>
</feature>
<dbReference type="PANTHER" id="PTHR43649:SF12">
    <property type="entry name" value="DIACETYLCHITOBIOSE BINDING PROTEIN DASA"/>
    <property type="match status" value="1"/>
</dbReference>
<proteinExistence type="predicted"/>
<dbReference type="InterPro" id="IPR006059">
    <property type="entry name" value="SBP"/>
</dbReference>
<dbReference type="InterPro" id="IPR050490">
    <property type="entry name" value="Bact_solute-bd_prot1"/>
</dbReference>
<accession>A0A8U0HW36</accession>
<keyword evidence="3" id="KW-1185">Reference proteome</keyword>
<gene>
    <name evidence="2" type="ORF">M0R89_03430</name>
</gene>
<dbReference type="EMBL" id="CP096659">
    <property type="protein sequence ID" value="UPV75127.1"/>
    <property type="molecule type" value="Genomic_DNA"/>
</dbReference>